<evidence type="ECO:0000256" key="12">
    <source>
        <dbReference type="SAM" id="Phobius"/>
    </source>
</evidence>
<dbReference type="InterPro" id="IPR001873">
    <property type="entry name" value="ENaC"/>
</dbReference>
<keyword evidence="10 11" id="KW-0407">Ion channel</keyword>
<evidence type="ECO:0000256" key="4">
    <source>
        <dbReference type="ARBA" id="ARBA00022692"/>
    </source>
</evidence>
<gene>
    <name evidence="14" type="primary">LOC101862647</name>
</gene>
<evidence type="ECO:0000256" key="6">
    <source>
        <dbReference type="ARBA" id="ARBA00023053"/>
    </source>
</evidence>
<accession>A0ABM1VT56</accession>
<dbReference type="Gene3D" id="2.60.470.10">
    <property type="entry name" value="Acid-sensing ion channels like domains"/>
    <property type="match status" value="1"/>
</dbReference>
<evidence type="ECO:0000256" key="9">
    <source>
        <dbReference type="ARBA" id="ARBA00023201"/>
    </source>
</evidence>
<keyword evidence="9 11" id="KW-0739">Sodium transport</keyword>
<comment type="subcellular location">
    <subcellularLocation>
        <location evidence="1">Membrane</location>
        <topology evidence="1">Multi-pass membrane protein</topology>
    </subcellularLocation>
</comment>
<feature type="transmembrane region" description="Helical" evidence="12">
    <location>
        <begin position="88"/>
        <end position="106"/>
    </location>
</feature>
<keyword evidence="13" id="KW-1185">Reference proteome</keyword>
<evidence type="ECO:0000313" key="14">
    <source>
        <dbReference type="RefSeq" id="XP_035825598.1"/>
    </source>
</evidence>
<evidence type="ECO:0000313" key="13">
    <source>
        <dbReference type="Proteomes" id="UP000694888"/>
    </source>
</evidence>
<comment type="similarity">
    <text evidence="11">Belongs to the amiloride-sensitive sodium channel (TC 1.A.6) family.</text>
</comment>
<name>A0ABM1VT56_APLCA</name>
<feature type="non-terminal residue" evidence="14">
    <location>
        <position position="391"/>
    </location>
</feature>
<proteinExistence type="inferred from homology"/>
<keyword evidence="8 12" id="KW-0472">Membrane</keyword>
<keyword evidence="2 11" id="KW-0813">Transport</keyword>
<dbReference type="PANTHER" id="PTHR11690:SF300">
    <property type="entry name" value="PICKPOCKET PROTEIN 19"/>
    <property type="match status" value="1"/>
</dbReference>
<keyword evidence="6" id="KW-0915">Sodium</keyword>
<dbReference type="Pfam" id="PF00858">
    <property type="entry name" value="ASC"/>
    <property type="match status" value="1"/>
</dbReference>
<keyword evidence="4 11" id="KW-0812">Transmembrane</keyword>
<organism evidence="13 14">
    <name type="scientific">Aplysia californica</name>
    <name type="common">California sea hare</name>
    <dbReference type="NCBI Taxonomy" id="6500"/>
    <lineage>
        <taxon>Eukaryota</taxon>
        <taxon>Metazoa</taxon>
        <taxon>Spiralia</taxon>
        <taxon>Lophotrochozoa</taxon>
        <taxon>Mollusca</taxon>
        <taxon>Gastropoda</taxon>
        <taxon>Heterobranchia</taxon>
        <taxon>Euthyneura</taxon>
        <taxon>Tectipleura</taxon>
        <taxon>Aplysiida</taxon>
        <taxon>Aplysioidea</taxon>
        <taxon>Aplysiidae</taxon>
        <taxon>Aplysia</taxon>
    </lineage>
</organism>
<protein>
    <submittedName>
        <fullName evidence="14">Acid-sensing ion channel 2</fullName>
    </submittedName>
</protein>
<keyword evidence="7 11" id="KW-0406">Ion transport</keyword>
<dbReference type="Proteomes" id="UP000694888">
    <property type="component" value="Unplaced"/>
</dbReference>
<evidence type="ECO:0000256" key="10">
    <source>
        <dbReference type="ARBA" id="ARBA00023303"/>
    </source>
</evidence>
<reference evidence="14" key="1">
    <citation type="submission" date="2025-08" db="UniProtKB">
        <authorList>
            <consortium name="RefSeq"/>
        </authorList>
    </citation>
    <scope>IDENTIFICATION</scope>
</reference>
<evidence type="ECO:0000256" key="7">
    <source>
        <dbReference type="ARBA" id="ARBA00023065"/>
    </source>
</evidence>
<evidence type="ECO:0000256" key="8">
    <source>
        <dbReference type="ARBA" id="ARBA00023136"/>
    </source>
</evidence>
<evidence type="ECO:0000256" key="3">
    <source>
        <dbReference type="ARBA" id="ARBA00022461"/>
    </source>
</evidence>
<evidence type="ECO:0000256" key="5">
    <source>
        <dbReference type="ARBA" id="ARBA00022989"/>
    </source>
</evidence>
<dbReference type="GeneID" id="101862647"/>
<keyword evidence="3 11" id="KW-0894">Sodium channel</keyword>
<evidence type="ECO:0000256" key="11">
    <source>
        <dbReference type="RuleBase" id="RU000679"/>
    </source>
</evidence>
<dbReference type="RefSeq" id="XP_035825598.1">
    <property type="nucleotide sequence ID" value="XM_035969705.1"/>
</dbReference>
<dbReference type="PANTHER" id="PTHR11690">
    <property type="entry name" value="AMILORIDE-SENSITIVE SODIUM CHANNEL-RELATED"/>
    <property type="match status" value="1"/>
</dbReference>
<evidence type="ECO:0000256" key="2">
    <source>
        <dbReference type="ARBA" id="ARBA00022448"/>
    </source>
</evidence>
<dbReference type="PRINTS" id="PR01078">
    <property type="entry name" value="AMINACHANNEL"/>
</dbReference>
<sequence length="391" mass="44478">MNNTAHHNSFEPRPFNTQYDNNIPESISMKPYAKDGVTSSSLDPDVISPQKKKGSLTWKEALFDFTQNTTLHGIRFIFMNDVFILRRLLWLALFLTCSVLMSVQIVERIVFFYSYPVTVNVHVNFNKTLAFPAFTVCNQNAFRASAATDRHLYRLIERLHSGDTSALLSQSPDPLPSNLSLDELYLTTAHRKEDLIVRCEWQNKPCGPENFTLVLTDHGVCYNFNDNPSEPLWVTSTGAEYGLKLTLNVEQYEYMPGPHDAAGIKILLHDGKEFPKVAELGLSIPTGTHTYVGIQLLKIQNLPAPHGTCRSERSPYYERYSPDACQLACLTKYVSEQCHCRHFYMPHIDGSPPVCTLGEYLSCYERIIDQVKDRVRAECDCPVPCDFLIYD</sequence>
<keyword evidence="5 12" id="KW-1133">Transmembrane helix</keyword>
<evidence type="ECO:0000256" key="1">
    <source>
        <dbReference type="ARBA" id="ARBA00004141"/>
    </source>
</evidence>